<reference evidence="2" key="3">
    <citation type="submission" date="2025-08" db="UniProtKB">
        <authorList>
            <consortium name="RefSeq"/>
        </authorList>
    </citation>
    <scope>IDENTIFICATION</scope>
    <source>
        <strain evidence="2">NI907</strain>
    </source>
</reference>
<dbReference type="AlphaFoldDB" id="A0A6P8B7P5"/>
<dbReference type="GeneID" id="41960139"/>
<dbReference type="RefSeq" id="XP_030983236.1">
    <property type="nucleotide sequence ID" value="XM_031125230.1"/>
</dbReference>
<keyword evidence="1" id="KW-1185">Reference proteome</keyword>
<reference evidence="1 2" key="1">
    <citation type="journal article" date="2019" name="Mol. Biol. Evol.">
        <title>Blast fungal genomes show frequent chromosomal changes, gene gains and losses, and effector gene turnover.</title>
        <authorList>
            <person name="Gomez Luciano L.B."/>
            <person name="Jason Tsai I."/>
            <person name="Chuma I."/>
            <person name="Tosa Y."/>
            <person name="Chen Y.H."/>
            <person name="Li J.Y."/>
            <person name="Li M.Y."/>
            <person name="Jade Lu M.Y."/>
            <person name="Nakayashiki H."/>
            <person name="Li W.H."/>
        </authorList>
    </citation>
    <scope>NUCLEOTIDE SEQUENCE [LARGE SCALE GENOMIC DNA]</scope>
    <source>
        <strain evidence="1 2">NI907</strain>
    </source>
</reference>
<accession>A0A6P8B7P5</accession>
<evidence type="ECO:0000313" key="2">
    <source>
        <dbReference type="RefSeq" id="XP_030983236.1"/>
    </source>
</evidence>
<proteinExistence type="predicted"/>
<dbReference type="Proteomes" id="UP000515153">
    <property type="component" value="Chromosome I"/>
</dbReference>
<organism evidence="1 2">
    <name type="scientific">Pyricularia grisea</name>
    <name type="common">Crabgrass-specific blast fungus</name>
    <name type="synonym">Magnaporthe grisea</name>
    <dbReference type="NCBI Taxonomy" id="148305"/>
    <lineage>
        <taxon>Eukaryota</taxon>
        <taxon>Fungi</taxon>
        <taxon>Dikarya</taxon>
        <taxon>Ascomycota</taxon>
        <taxon>Pezizomycotina</taxon>
        <taxon>Sordariomycetes</taxon>
        <taxon>Sordariomycetidae</taxon>
        <taxon>Magnaporthales</taxon>
        <taxon>Pyriculariaceae</taxon>
        <taxon>Pyricularia</taxon>
    </lineage>
</organism>
<evidence type="ECO:0000313" key="1">
    <source>
        <dbReference type="Proteomes" id="UP000515153"/>
    </source>
</evidence>
<name>A0A6P8B7P5_PYRGI</name>
<protein>
    <submittedName>
        <fullName evidence="2">Uncharacterized protein</fullName>
    </submittedName>
</protein>
<dbReference type="KEGG" id="pgri:PgNI_05195"/>
<sequence length="91" mass="9779">MAPHAPGNLVIQAKVQMTAVDPTTTLSSSSCAQANPHATQTGSQAALNAWLLRCHLFVFEKLARPRQKEITKWIGLSLEKGVLISTPGTNK</sequence>
<reference evidence="2" key="2">
    <citation type="submission" date="2019-10" db="EMBL/GenBank/DDBJ databases">
        <authorList>
            <consortium name="NCBI Genome Project"/>
        </authorList>
    </citation>
    <scope>NUCLEOTIDE SEQUENCE</scope>
    <source>
        <strain evidence="2">NI907</strain>
    </source>
</reference>
<gene>
    <name evidence="2" type="ORF">PgNI_05195</name>
</gene>